<sequence length="16" mass="2079">MSVELNIFIRVFRYYK</sequence>
<reference evidence="1" key="1">
    <citation type="submission" date="2014-09" db="EMBL/GenBank/DDBJ databases">
        <authorList>
            <person name="Magalhaes I.L.F."/>
            <person name="Oliveira U."/>
            <person name="Santos F.R."/>
            <person name="Vidigal T.H.D.A."/>
            <person name="Brescovit A.D."/>
            <person name="Santos A.J."/>
        </authorList>
    </citation>
    <scope>NUCLEOTIDE SEQUENCE</scope>
    <source>
        <tissue evidence="1">Shoot tissue taken approximately 20 cm above the soil surface</tissue>
    </source>
</reference>
<evidence type="ECO:0000313" key="1">
    <source>
        <dbReference type="EMBL" id="JAD59634.1"/>
    </source>
</evidence>
<name>A0A0A9B6P8_ARUDO</name>
<accession>A0A0A9B6P8</accession>
<protein>
    <submittedName>
        <fullName evidence="1">Uncharacterized protein</fullName>
    </submittedName>
</protein>
<organism evidence="1">
    <name type="scientific">Arundo donax</name>
    <name type="common">Giant reed</name>
    <name type="synonym">Donax arundinaceus</name>
    <dbReference type="NCBI Taxonomy" id="35708"/>
    <lineage>
        <taxon>Eukaryota</taxon>
        <taxon>Viridiplantae</taxon>
        <taxon>Streptophyta</taxon>
        <taxon>Embryophyta</taxon>
        <taxon>Tracheophyta</taxon>
        <taxon>Spermatophyta</taxon>
        <taxon>Magnoliopsida</taxon>
        <taxon>Liliopsida</taxon>
        <taxon>Poales</taxon>
        <taxon>Poaceae</taxon>
        <taxon>PACMAD clade</taxon>
        <taxon>Arundinoideae</taxon>
        <taxon>Arundineae</taxon>
        <taxon>Arundo</taxon>
    </lineage>
</organism>
<dbReference type="EMBL" id="GBRH01238261">
    <property type="protein sequence ID" value="JAD59634.1"/>
    <property type="molecule type" value="Transcribed_RNA"/>
</dbReference>
<reference evidence="1" key="2">
    <citation type="journal article" date="2015" name="Data Brief">
        <title>Shoot transcriptome of the giant reed, Arundo donax.</title>
        <authorList>
            <person name="Barrero R.A."/>
            <person name="Guerrero F.D."/>
            <person name="Moolhuijzen P."/>
            <person name="Goolsby J.A."/>
            <person name="Tidwell J."/>
            <person name="Bellgard S.E."/>
            <person name="Bellgard M.I."/>
        </authorList>
    </citation>
    <scope>NUCLEOTIDE SEQUENCE</scope>
    <source>
        <tissue evidence="1">Shoot tissue taken approximately 20 cm above the soil surface</tissue>
    </source>
</reference>
<proteinExistence type="predicted"/>
<dbReference type="AlphaFoldDB" id="A0A0A9B6P8"/>